<evidence type="ECO:0000313" key="2">
    <source>
        <dbReference type="EMBL" id="PRZ44015.1"/>
    </source>
</evidence>
<feature type="transmembrane region" description="Helical" evidence="1">
    <location>
        <begin position="12"/>
        <end position="33"/>
    </location>
</feature>
<comment type="caution">
    <text evidence="2">The sequence shown here is derived from an EMBL/GenBank/DDBJ whole genome shotgun (WGS) entry which is preliminary data.</text>
</comment>
<accession>A0A2T1A5X9</accession>
<keyword evidence="1" id="KW-0812">Transmembrane</keyword>
<feature type="transmembrane region" description="Helical" evidence="1">
    <location>
        <begin position="188"/>
        <end position="210"/>
    </location>
</feature>
<feature type="transmembrane region" description="Helical" evidence="1">
    <location>
        <begin position="39"/>
        <end position="62"/>
    </location>
</feature>
<dbReference type="EMBL" id="PVUE01000001">
    <property type="protein sequence ID" value="PRZ44015.1"/>
    <property type="molecule type" value="Genomic_DNA"/>
</dbReference>
<evidence type="ECO:0000313" key="3">
    <source>
        <dbReference type="Proteomes" id="UP000237752"/>
    </source>
</evidence>
<keyword evidence="3" id="KW-1185">Reference proteome</keyword>
<protein>
    <submittedName>
        <fullName evidence="2">O-antigen/teichoic acid export membrane protein</fullName>
    </submittedName>
</protein>
<keyword evidence="1" id="KW-1133">Transmembrane helix</keyword>
<feature type="transmembrane region" description="Helical" evidence="1">
    <location>
        <begin position="230"/>
        <end position="248"/>
    </location>
</feature>
<feature type="transmembrane region" description="Helical" evidence="1">
    <location>
        <begin position="101"/>
        <end position="119"/>
    </location>
</feature>
<feature type="transmembrane region" description="Helical" evidence="1">
    <location>
        <begin position="269"/>
        <end position="291"/>
    </location>
</feature>
<organism evidence="2 3">
    <name type="scientific">Antricoccus suffuscus</name>
    <dbReference type="NCBI Taxonomy" id="1629062"/>
    <lineage>
        <taxon>Bacteria</taxon>
        <taxon>Bacillati</taxon>
        <taxon>Actinomycetota</taxon>
        <taxon>Actinomycetes</taxon>
        <taxon>Geodermatophilales</taxon>
        <taxon>Antricoccaceae</taxon>
        <taxon>Antricoccus</taxon>
    </lineage>
</organism>
<evidence type="ECO:0000256" key="1">
    <source>
        <dbReference type="SAM" id="Phobius"/>
    </source>
</evidence>
<name>A0A2T1A5X9_9ACTN</name>
<feature type="transmembrane region" description="Helical" evidence="1">
    <location>
        <begin position="131"/>
        <end position="150"/>
    </location>
</feature>
<gene>
    <name evidence="2" type="ORF">CLV47_101139</name>
</gene>
<feature type="transmembrane region" description="Helical" evidence="1">
    <location>
        <begin position="334"/>
        <end position="355"/>
    </location>
</feature>
<feature type="transmembrane region" description="Helical" evidence="1">
    <location>
        <begin position="303"/>
        <end position="327"/>
    </location>
</feature>
<proteinExistence type="predicted"/>
<dbReference type="PANTHER" id="PTHR43424">
    <property type="entry name" value="LOCUS PUTATIVE PROTEIN 1-RELATED"/>
    <property type="match status" value="1"/>
</dbReference>
<dbReference type="PANTHER" id="PTHR43424:SF1">
    <property type="entry name" value="LOCUS PUTATIVE PROTEIN 1-RELATED"/>
    <property type="match status" value="1"/>
</dbReference>
<reference evidence="2 3" key="1">
    <citation type="submission" date="2018-03" db="EMBL/GenBank/DDBJ databases">
        <title>Genomic Encyclopedia of Archaeal and Bacterial Type Strains, Phase II (KMG-II): from individual species to whole genera.</title>
        <authorList>
            <person name="Goeker M."/>
        </authorList>
    </citation>
    <scope>NUCLEOTIDE SEQUENCE [LARGE SCALE GENOMIC DNA]</scope>
    <source>
        <strain evidence="2 3">DSM 100065</strain>
    </source>
</reference>
<dbReference type="RefSeq" id="WP_170110887.1">
    <property type="nucleotide sequence ID" value="NZ_PVUE01000001.1"/>
</dbReference>
<dbReference type="AlphaFoldDB" id="A0A2T1A5X9"/>
<feature type="transmembrane region" description="Helical" evidence="1">
    <location>
        <begin position="361"/>
        <end position="382"/>
    </location>
</feature>
<sequence>MSDYSLNLVSKAVSLVSGFAVSIIVARYLGVVLRGDYAYVTQVAGLVAIFLGFGLNYGFPYFFKHRLGKSTFEVFMRIFLIQFAAYVVLSFGVFALVNSELVRATVVLVAPAVLYQQLEGSMAVYNIRLKIWANIGMSIFRVVAFVGALSLFPRGLIWPVVLTALAWLVPFFVYLVAARRMVFIPVNLVHAPAIFRYSWLPMLSALLVVLNYNVDTVLLKWLGTPDDLGHYAVAAGLIVYLWVIADAIKEVLVSRVARSSDPRLVVGPLKIAVAATLVCALFLAAVGRPLISLAFGPAYSPSYPLLLILSLGAIGMIYFKILGVVMLADGRSRLYFVSLAAAVMINVVVNLFAIPRFGAAGAAWTTVLSYSVTAVVFSVHFCRISGVRARNLFVVRRADLAQFRSRIGR</sequence>
<feature type="transmembrane region" description="Helical" evidence="1">
    <location>
        <begin position="156"/>
        <end position="176"/>
    </location>
</feature>
<feature type="transmembrane region" description="Helical" evidence="1">
    <location>
        <begin position="74"/>
        <end position="95"/>
    </location>
</feature>
<dbReference type="Proteomes" id="UP000237752">
    <property type="component" value="Unassembled WGS sequence"/>
</dbReference>
<keyword evidence="1" id="KW-0472">Membrane</keyword>
<dbReference type="InterPro" id="IPR052556">
    <property type="entry name" value="PolySynth_Transporter"/>
</dbReference>